<protein>
    <submittedName>
        <fullName evidence="4 5">Hydrolase</fullName>
    </submittedName>
</protein>
<keyword evidence="6" id="KW-1185">Reference proteome</keyword>
<dbReference type="PANTHER" id="PTHR46470:SF4">
    <property type="entry name" value="5-AMINO-6-(5-PHOSPHO-D-RIBITYLAMINO)URACIL PHOSPHATASE YIGB"/>
    <property type="match status" value="1"/>
</dbReference>
<sequence>MTELVLFDLDDTLFAHREAVEDGILRHLGVVRGPFVGADPMAAQSLWRDLEEEHYHSYLAGRLDFHGQRRERARDFCAAYNLVLDDASASAWFESYFVHYRDSWRLHGDALACLDALTNAGVRVGLITNGDLEFQSEKIRRVGLADRVEHVITSGELGVAKPDARIFHHACSVFGVEPSAAAYVGDRLRTDAIGAAASGLAGIWIDRRAVSVTPDDAADMSRLGILRIATLAGLPSAARSGTPA</sequence>
<dbReference type="STRING" id="1001240.GY21_11830"/>
<dbReference type="InterPro" id="IPR023214">
    <property type="entry name" value="HAD_sf"/>
</dbReference>
<evidence type="ECO:0000313" key="6">
    <source>
        <dbReference type="Proteomes" id="UP000029864"/>
    </source>
</evidence>
<dbReference type="Proteomes" id="UP000561726">
    <property type="component" value="Unassembled WGS sequence"/>
</dbReference>
<proteinExistence type="predicted"/>
<dbReference type="InterPro" id="IPR036412">
    <property type="entry name" value="HAD-like_sf"/>
</dbReference>
<dbReference type="Gene3D" id="1.20.120.1600">
    <property type="match status" value="1"/>
</dbReference>
<keyword evidence="3" id="KW-0460">Magnesium</keyword>
<dbReference type="Pfam" id="PF00702">
    <property type="entry name" value="Hydrolase"/>
    <property type="match status" value="1"/>
</dbReference>
<dbReference type="SFLD" id="SFLDG01129">
    <property type="entry name" value="C1.5:_HAD__Beta-PGM__Phosphata"/>
    <property type="match status" value="1"/>
</dbReference>
<dbReference type="SUPFAM" id="SSF56784">
    <property type="entry name" value="HAD-like"/>
    <property type="match status" value="1"/>
</dbReference>
<dbReference type="EMBL" id="JACHBQ010000001">
    <property type="protein sequence ID" value="MBB5642211.1"/>
    <property type="molecule type" value="Genomic_DNA"/>
</dbReference>
<accession>A0A099J599</accession>
<evidence type="ECO:0000256" key="1">
    <source>
        <dbReference type="ARBA" id="ARBA00001946"/>
    </source>
</evidence>
<dbReference type="GO" id="GO:0044281">
    <property type="term" value="P:small molecule metabolic process"/>
    <property type="evidence" value="ECO:0007669"/>
    <property type="project" value="UniProtKB-ARBA"/>
</dbReference>
<dbReference type="EMBL" id="JPXF01000047">
    <property type="protein sequence ID" value="KGJ73285.1"/>
    <property type="molecule type" value="Genomic_DNA"/>
</dbReference>
<comment type="caution">
    <text evidence="4">The sequence shown here is derived from an EMBL/GenBank/DDBJ whole genome shotgun (WGS) entry which is preliminary data.</text>
</comment>
<dbReference type="SFLD" id="SFLDS00003">
    <property type="entry name" value="Haloacid_Dehalogenase"/>
    <property type="match status" value="1"/>
</dbReference>
<evidence type="ECO:0000313" key="5">
    <source>
        <dbReference type="EMBL" id="MBB5642211.1"/>
    </source>
</evidence>
<organism evidence="4 6">
    <name type="scientific">Cryobacterium roopkundense</name>
    <dbReference type="NCBI Taxonomy" id="1001240"/>
    <lineage>
        <taxon>Bacteria</taxon>
        <taxon>Bacillati</taxon>
        <taxon>Actinomycetota</taxon>
        <taxon>Actinomycetes</taxon>
        <taxon>Micrococcales</taxon>
        <taxon>Microbacteriaceae</taxon>
        <taxon>Cryobacterium</taxon>
    </lineage>
</organism>
<dbReference type="PRINTS" id="PR00413">
    <property type="entry name" value="HADHALOGNASE"/>
</dbReference>
<evidence type="ECO:0000313" key="7">
    <source>
        <dbReference type="Proteomes" id="UP000561726"/>
    </source>
</evidence>
<comment type="cofactor">
    <cofactor evidence="1">
        <name>Mg(2+)</name>
        <dbReference type="ChEBI" id="CHEBI:18420"/>
    </cofactor>
</comment>
<dbReference type="RefSeq" id="WP_035836940.1">
    <property type="nucleotide sequence ID" value="NZ_JACHBQ010000001.1"/>
</dbReference>
<dbReference type="GO" id="GO:0016787">
    <property type="term" value="F:hydrolase activity"/>
    <property type="evidence" value="ECO:0007669"/>
    <property type="project" value="UniProtKB-KW"/>
</dbReference>
<dbReference type="eggNOG" id="COG1011">
    <property type="taxonomic scope" value="Bacteria"/>
</dbReference>
<evidence type="ECO:0000256" key="3">
    <source>
        <dbReference type="ARBA" id="ARBA00022842"/>
    </source>
</evidence>
<dbReference type="Gene3D" id="3.40.50.1000">
    <property type="entry name" value="HAD superfamily/HAD-like"/>
    <property type="match status" value="1"/>
</dbReference>
<keyword evidence="2 4" id="KW-0378">Hydrolase</keyword>
<gene>
    <name evidence="5" type="ORF">BJ997_002759</name>
    <name evidence="4" type="ORF">GY21_11830</name>
</gene>
<name>A0A099J599_9MICO</name>
<reference evidence="5 7" key="2">
    <citation type="submission" date="2020-08" db="EMBL/GenBank/DDBJ databases">
        <title>Sequencing the genomes of 1000 actinobacteria strains.</title>
        <authorList>
            <person name="Klenk H.-P."/>
        </authorList>
    </citation>
    <scope>NUCLEOTIDE SEQUENCE [LARGE SCALE GENOMIC DNA]</scope>
    <source>
        <strain evidence="5 7">DSM 21065</strain>
    </source>
</reference>
<dbReference type="PANTHER" id="PTHR46470">
    <property type="entry name" value="N-ACYLNEURAMINATE-9-PHOSPHATASE"/>
    <property type="match status" value="1"/>
</dbReference>
<dbReference type="AlphaFoldDB" id="A0A099J599"/>
<evidence type="ECO:0000256" key="2">
    <source>
        <dbReference type="ARBA" id="ARBA00022801"/>
    </source>
</evidence>
<reference evidence="4 6" key="1">
    <citation type="submission" date="2014-08" db="EMBL/GenBank/DDBJ databases">
        <authorList>
            <person name="Sisinthy S."/>
        </authorList>
    </citation>
    <scope>NUCLEOTIDE SEQUENCE [LARGE SCALE GENOMIC DNA]</scope>
    <source>
        <strain evidence="4 6">RuG17</strain>
    </source>
</reference>
<dbReference type="InterPro" id="IPR051400">
    <property type="entry name" value="HAD-like_hydrolase"/>
</dbReference>
<dbReference type="OrthoDB" id="9810501at2"/>
<dbReference type="NCBIfam" id="TIGR01549">
    <property type="entry name" value="HAD-SF-IA-v1"/>
    <property type="match status" value="1"/>
</dbReference>
<dbReference type="InterPro" id="IPR006439">
    <property type="entry name" value="HAD-SF_hydro_IA"/>
</dbReference>
<dbReference type="Proteomes" id="UP000029864">
    <property type="component" value="Unassembled WGS sequence"/>
</dbReference>
<evidence type="ECO:0000313" key="4">
    <source>
        <dbReference type="EMBL" id="KGJ73285.1"/>
    </source>
</evidence>